<organism evidence="1">
    <name type="scientific">Paraconexibacter sp. AEG42_29</name>
    <dbReference type="NCBI Taxonomy" id="2997339"/>
    <lineage>
        <taxon>Bacteria</taxon>
        <taxon>Bacillati</taxon>
        <taxon>Actinomycetota</taxon>
        <taxon>Thermoleophilia</taxon>
        <taxon>Solirubrobacterales</taxon>
        <taxon>Paraconexibacteraceae</taxon>
        <taxon>Paraconexibacter</taxon>
    </lineage>
</organism>
<proteinExistence type="predicted"/>
<reference evidence="1" key="1">
    <citation type="submission" date="2022-12" db="EMBL/GenBank/DDBJ databases">
        <title>Paraconexibacter alkalitolerans sp. nov. and Baekduia alba sp. nov., isolated from soil and emended description of the genera Paraconexibacter (Chun et al., 2020) and Baekduia (An et al., 2020).</title>
        <authorList>
            <person name="Vieira S."/>
            <person name="Huber K.J."/>
            <person name="Geppert A."/>
            <person name="Wolf J."/>
            <person name="Neumann-Schaal M."/>
            <person name="Muesken M."/>
            <person name="Overmann J."/>
        </authorList>
    </citation>
    <scope>NUCLEOTIDE SEQUENCE</scope>
    <source>
        <strain evidence="1">AEG42_29</strain>
    </source>
</reference>
<dbReference type="AlphaFoldDB" id="A0AAU7B2W1"/>
<gene>
    <name evidence="1" type="ORF">DSM112329_05109</name>
</gene>
<dbReference type="EMBL" id="CP114014">
    <property type="protein sequence ID" value="XAY08211.1"/>
    <property type="molecule type" value="Genomic_DNA"/>
</dbReference>
<dbReference type="KEGG" id="parq:DSM112329_05109"/>
<evidence type="ECO:0000313" key="1">
    <source>
        <dbReference type="EMBL" id="XAY08211.1"/>
    </source>
</evidence>
<sequence length="62" mass="6750">MKEWLRTYGWKFALALLVAAAAMWWLVHLERKSAGEASVPSPVVALVAPTPPPAVPVPPSMR</sequence>
<protein>
    <submittedName>
        <fullName evidence="1">Uncharacterized protein</fullName>
    </submittedName>
</protein>
<name>A0AAU7B2W1_9ACTN</name>
<accession>A0AAU7B2W1</accession>
<dbReference type="RefSeq" id="WP_354699394.1">
    <property type="nucleotide sequence ID" value="NZ_CP114014.1"/>
</dbReference>